<organism evidence="1 2">
    <name type="scientific">Hymenolepis diminuta</name>
    <name type="common">Rat tapeworm</name>
    <dbReference type="NCBI Taxonomy" id="6216"/>
    <lineage>
        <taxon>Eukaryota</taxon>
        <taxon>Metazoa</taxon>
        <taxon>Spiralia</taxon>
        <taxon>Lophotrochozoa</taxon>
        <taxon>Platyhelminthes</taxon>
        <taxon>Cestoda</taxon>
        <taxon>Eucestoda</taxon>
        <taxon>Cyclophyllidea</taxon>
        <taxon>Hymenolepididae</taxon>
        <taxon>Hymenolepis</taxon>
    </lineage>
</organism>
<evidence type="ECO:0000313" key="2">
    <source>
        <dbReference type="Proteomes" id="UP000321570"/>
    </source>
</evidence>
<reference evidence="1 2" key="1">
    <citation type="submission" date="2019-07" db="EMBL/GenBank/DDBJ databases">
        <authorList>
            <person name="Jastrzebski P J."/>
            <person name="Paukszto L."/>
            <person name="Jastrzebski P J."/>
        </authorList>
    </citation>
    <scope>NUCLEOTIDE SEQUENCE [LARGE SCALE GENOMIC DNA]</scope>
    <source>
        <strain evidence="1 2">WMS-il1</strain>
    </source>
</reference>
<sequence>MLARLHHLTIEVSCSLKLNFLAHTLNSVLLELPEEPLILMDSYSKCQKSYLLNLPQKVLLSIASPKHVPLMVYQKLSCTGISSSSLLLNLMTFVLV</sequence>
<name>A0A564Y732_HYMDI</name>
<accession>A0A564Y732</accession>
<evidence type="ECO:0000313" key="1">
    <source>
        <dbReference type="EMBL" id="VUZ43061.1"/>
    </source>
</evidence>
<protein>
    <submittedName>
        <fullName evidence="1">Uncharacterized protein</fullName>
    </submittedName>
</protein>
<dbReference type="AlphaFoldDB" id="A0A564Y732"/>
<keyword evidence="2" id="KW-1185">Reference proteome</keyword>
<proteinExistence type="predicted"/>
<gene>
    <name evidence="1" type="ORF">WMSIL1_LOCUS4030</name>
</gene>
<dbReference type="Proteomes" id="UP000321570">
    <property type="component" value="Unassembled WGS sequence"/>
</dbReference>
<dbReference type="EMBL" id="CABIJS010000111">
    <property type="protein sequence ID" value="VUZ43061.1"/>
    <property type="molecule type" value="Genomic_DNA"/>
</dbReference>